<feature type="region of interest" description="Disordered" evidence="1">
    <location>
        <begin position="13"/>
        <end position="48"/>
    </location>
</feature>
<proteinExistence type="predicted"/>
<dbReference type="STRING" id="97972.A0A2V1E8G2"/>
<protein>
    <recommendedName>
        <fullName evidence="2">CID domain-containing protein</fullName>
    </recommendedName>
</protein>
<dbReference type="InterPro" id="IPR024638">
    <property type="entry name" value="Ctk3_N"/>
</dbReference>
<dbReference type="EMBL" id="KZ805313">
    <property type="protein sequence ID" value="PVI05600.1"/>
    <property type="molecule type" value="Genomic_DNA"/>
</dbReference>
<dbReference type="GO" id="GO:0045943">
    <property type="term" value="P:positive regulation of transcription by RNA polymerase I"/>
    <property type="evidence" value="ECO:0007669"/>
    <property type="project" value="TreeGrafter"/>
</dbReference>
<name>A0A2V1E8G2_9PLEO</name>
<dbReference type="PANTHER" id="PTHR28291:SF1">
    <property type="entry name" value="CTD KINASE SUBUNIT GAMMA"/>
    <property type="match status" value="1"/>
</dbReference>
<feature type="compositionally biased region" description="Low complexity" evidence="1">
    <location>
        <begin position="18"/>
        <end position="29"/>
    </location>
</feature>
<dbReference type="InterPro" id="IPR024637">
    <property type="entry name" value="Ctk3_C"/>
</dbReference>
<dbReference type="OrthoDB" id="21266at2759"/>
<evidence type="ECO:0000313" key="4">
    <source>
        <dbReference type="Proteomes" id="UP000244855"/>
    </source>
</evidence>
<dbReference type="AlphaFoldDB" id="A0A2V1E8G2"/>
<organism evidence="3 4">
    <name type="scientific">Periconia macrospinosa</name>
    <dbReference type="NCBI Taxonomy" id="97972"/>
    <lineage>
        <taxon>Eukaryota</taxon>
        <taxon>Fungi</taxon>
        <taxon>Dikarya</taxon>
        <taxon>Ascomycota</taxon>
        <taxon>Pezizomycotina</taxon>
        <taxon>Dothideomycetes</taxon>
        <taxon>Pleosporomycetidae</taxon>
        <taxon>Pleosporales</taxon>
        <taxon>Massarineae</taxon>
        <taxon>Periconiaceae</taxon>
        <taxon>Periconia</taxon>
    </lineage>
</organism>
<keyword evidence="4" id="KW-1185">Reference proteome</keyword>
<evidence type="ECO:0000313" key="3">
    <source>
        <dbReference type="EMBL" id="PVI05600.1"/>
    </source>
</evidence>
<feature type="region of interest" description="Disordered" evidence="1">
    <location>
        <begin position="213"/>
        <end position="301"/>
    </location>
</feature>
<dbReference type="Proteomes" id="UP000244855">
    <property type="component" value="Unassembled WGS sequence"/>
</dbReference>
<dbReference type="GO" id="GO:0070692">
    <property type="term" value="C:CTDK-1 complex"/>
    <property type="evidence" value="ECO:0007669"/>
    <property type="project" value="InterPro"/>
</dbReference>
<evidence type="ECO:0000259" key="2">
    <source>
        <dbReference type="PROSITE" id="PS51391"/>
    </source>
</evidence>
<dbReference type="GO" id="GO:0032786">
    <property type="term" value="P:positive regulation of DNA-templated transcription, elongation"/>
    <property type="evidence" value="ECO:0007669"/>
    <property type="project" value="InterPro"/>
</dbReference>
<dbReference type="PROSITE" id="PS51391">
    <property type="entry name" value="CID"/>
    <property type="match status" value="1"/>
</dbReference>
<sequence length="301" mass="33789">MWYTPIFRFNHIFRDPTQDPSSSTPSPSQRGRPHTSLSRRSSRSSASPHAYLRALTNPPASQTPAPKMDPFEVRIRFSSLLAHLSAAHTSHQKAAVFALKNREMDEDLHSCILEQLERNNMNNRANIMFFIDVLCEMATKEDEGGGVGYVRMMQRDIMRVVDAVCPADGTGAANVRVVRKVLTALQQKQILLPETLSELESVLKDRDIAASHPFTSTSTADNSSATPARNGSARLEKRQIEQRIEEDRERHKRSRESIWAVPGDGGEEVEKMWETASEVAEDNYVDVSEDVDEKRRGVDVG</sequence>
<dbReference type="Gene3D" id="1.25.40.90">
    <property type="match status" value="1"/>
</dbReference>
<dbReference type="PANTHER" id="PTHR28291">
    <property type="entry name" value="CTD KINASE SUBUNIT GAMMA"/>
    <property type="match status" value="1"/>
</dbReference>
<feature type="compositionally biased region" description="Basic and acidic residues" evidence="1">
    <location>
        <begin position="292"/>
        <end position="301"/>
    </location>
</feature>
<dbReference type="InterPro" id="IPR008942">
    <property type="entry name" value="ENTH_VHS"/>
</dbReference>
<feature type="compositionally biased region" description="Low complexity" evidence="1">
    <location>
        <begin position="215"/>
        <end position="228"/>
    </location>
</feature>
<feature type="compositionally biased region" description="Low complexity" evidence="1">
    <location>
        <begin position="36"/>
        <end position="47"/>
    </location>
</feature>
<dbReference type="InterPro" id="IPR006569">
    <property type="entry name" value="CID_dom"/>
</dbReference>
<reference evidence="3 4" key="1">
    <citation type="journal article" date="2018" name="Sci. Rep.">
        <title>Comparative genomics provides insights into the lifestyle and reveals functional heterogeneity of dark septate endophytic fungi.</title>
        <authorList>
            <person name="Knapp D.G."/>
            <person name="Nemeth J.B."/>
            <person name="Barry K."/>
            <person name="Hainaut M."/>
            <person name="Henrissat B."/>
            <person name="Johnson J."/>
            <person name="Kuo A."/>
            <person name="Lim J.H.P."/>
            <person name="Lipzen A."/>
            <person name="Nolan M."/>
            <person name="Ohm R.A."/>
            <person name="Tamas L."/>
            <person name="Grigoriev I.V."/>
            <person name="Spatafora J.W."/>
            <person name="Nagy L.G."/>
            <person name="Kovacs G.M."/>
        </authorList>
    </citation>
    <scope>NUCLEOTIDE SEQUENCE [LARGE SCALE GENOMIC DNA]</scope>
    <source>
        <strain evidence="3 4">DSE2036</strain>
    </source>
</reference>
<evidence type="ECO:0000256" key="1">
    <source>
        <dbReference type="SAM" id="MobiDB-lite"/>
    </source>
</evidence>
<feature type="compositionally biased region" description="Basic and acidic residues" evidence="1">
    <location>
        <begin position="234"/>
        <end position="249"/>
    </location>
</feature>
<accession>A0A2V1E8G2</accession>
<feature type="domain" description="CID" evidence="2">
    <location>
        <begin position="69"/>
        <end position="207"/>
    </location>
</feature>
<dbReference type="Pfam" id="PF12350">
    <property type="entry name" value="CTK3_C"/>
    <property type="match status" value="1"/>
</dbReference>
<gene>
    <name evidence="3" type="ORF">DM02DRAFT_610583</name>
</gene>
<feature type="compositionally biased region" description="Acidic residues" evidence="1">
    <location>
        <begin position="279"/>
        <end position="291"/>
    </location>
</feature>
<dbReference type="FunFam" id="1.25.40.90:FF:000032">
    <property type="entry name" value="CTD kinase subunit gamma"/>
    <property type="match status" value="1"/>
</dbReference>
<dbReference type="Pfam" id="PF12243">
    <property type="entry name" value="CTK3"/>
    <property type="match status" value="1"/>
</dbReference>
<dbReference type="InterPro" id="IPR042326">
    <property type="entry name" value="Ctk3"/>
</dbReference>